<evidence type="ECO:0000256" key="1">
    <source>
        <dbReference type="SAM" id="MobiDB-lite"/>
    </source>
</evidence>
<keyword evidence="3" id="KW-1185">Reference proteome</keyword>
<reference evidence="2" key="2">
    <citation type="submission" date="2005-06" db="EMBL/GenBank/DDBJ databases">
        <title>Sequencing of the draft genome and assembly of Crocosphaera watsonii WH 8501.</title>
        <authorList>
            <consortium name="US DOE Joint Genome Institute (JGI-PGF)"/>
            <person name="Copeland A."/>
            <person name="Lucas S."/>
            <person name="Lapidus A."/>
            <person name="Barry K."/>
            <person name="Detter C."/>
            <person name="Glavina T."/>
            <person name="Hammon N."/>
            <person name="Israni S."/>
            <person name="Pitluck S."/>
            <person name="Richardson P."/>
        </authorList>
    </citation>
    <scope>NUCLEOTIDE SEQUENCE [LARGE SCALE GENOMIC DNA]</scope>
    <source>
        <strain evidence="2">WH 8501</strain>
    </source>
</reference>
<feature type="region of interest" description="Disordered" evidence="1">
    <location>
        <begin position="88"/>
        <end position="126"/>
    </location>
</feature>
<dbReference type="GeneID" id="88765914"/>
<accession>Q4C4S5</accession>
<proteinExistence type="predicted"/>
<feature type="compositionally biased region" description="Acidic residues" evidence="1">
    <location>
        <begin position="103"/>
        <end position="112"/>
    </location>
</feature>
<evidence type="ECO:0000313" key="3">
    <source>
        <dbReference type="Proteomes" id="UP000003922"/>
    </source>
</evidence>
<evidence type="ECO:0000313" key="2">
    <source>
        <dbReference type="EMBL" id="EAM51177.1"/>
    </source>
</evidence>
<comment type="caution">
    <text evidence="2">The sequence shown here is derived from an EMBL/GenBank/DDBJ whole genome shotgun (WGS) entry which is preliminary data.</text>
</comment>
<name>Q4C4S5_CROWT</name>
<sequence length="126" mass="14247">MEIDKVPINSIVRFNNVMPNYSPNTQGLKENRGVKPSLNKKEYSIKLSPEKKADLEKIAQEFGFKHGGKGSLSALLEAIADDELMLVQTPPSRRRSPGQDNNTDIDGDEYGDELLKKRKRNYLKDN</sequence>
<dbReference type="Proteomes" id="UP000003922">
    <property type="component" value="Unassembled WGS sequence"/>
</dbReference>
<dbReference type="EMBL" id="AADV02000007">
    <property type="protein sequence ID" value="EAM51177.1"/>
    <property type="molecule type" value="Genomic_DNA"/>
</dbReference>
<organism evidence="2 3">
    <name type="scientific">Crocosphaera watsonii WH 8501</name>
    <dbReference type="NCBI Taxonomy" id="165597"/>
    <lineage>
        <taxon>Bacteria</taxon>
        <taxon>Bacillati</taxon>
        <taxon>Cyanobacteriota</taxon>
        <taxon>Cyanophyceae</taxon>
        <taxon>Oscillatoriophycideae</taxon>
        <taxon>Chroococcales</taxon>
        <taxon>Aphanothecaceae</taxon>
        <taxon>Crocosphaera</taxon>
    </lineage>
</organism>
<feature type="compositionally biased region" description="Basic residues" evidence="1">
    <location>
        <begin position="116"/>
        <end position="126"/>
    </location>
</feature>
<protein>
    <submittedName>
        <fullName evidence="2">Uncharacterized protein</fullName>
    </submittedName>
</protein>
<dbReference type="KEGG" id="cwa:CwatDRAFT_4271"/>
<reference evidence="2" key="1">
    <citation type="submission" date="2004-02" db="EMBL/GenBank/DDBJ databases">
        <authorList>
            <consortium name="DOE Joint Genome Institute"/>
        </authorList>
    </citation>
    <scope>NUCLEOTIDE SEQUENCE [LARGE SCALE GENOMIC DNA]</scope>
    <source>
        <strain evidence="2">WH 8501</strain>
    </source>
</reference>
<gene>
    <name evidence="2" type="ORF">CwatDRAFT_4271</name>
</gene>
<reference evidence="2" key="3">
    <citation type="submission" date="2016-12" db="EMBL/GenBank/DDBJ databases">
        <title>Annotation of the draft genome assembly of Crocosphaera watsonii WH 8501.</title>
        <authorList>
            <consortium name="US DOE Joint Genome Institute (JGI-ORNL)"/>
            <person name="Larimer F."/>
            <person name="Land M."/>
        </authorList>
    </citation>
    <scope>NUCLEOTIDE SEQUENCE</scope>
    <source>
        <strain evidence="2">WH 8501</strain>
    </source>
</reference>
<dbReference type="AlphaFoldDB" id="Q4C4S5"/>
<dbReference type="RefSeq" id="WP_007305181.1">
    <property type="nucleotide sequence ID" value="NZ_AADV02000007.1"/>
</dbReference>